<comment type="caution">
    <text evidence="1">The sequence shown here is derived from an EMBL/GenBank/DDBJ whole genome shotgun (WGS) entry which is preliminary data.</text>
</comment>
<reference evidence="1" key="1">
    <citation type="submission" date="2021-01" db="EMBL/GenBank/DDBJ databases">
        <authorList>
            <consortium name="Genoscope - CEA"/>
            <person name="William W."/>
        </authorList>
    </citation>
    <scope>NUCLEOTIDE SEQUENCE</scope>
</reference>
<dbReference type="EMBL" id="CAJJDP010000125">
    <property type="protein sequence ID" value="CAD8201814.1"/>
    <property type="molecule type" value="Genomic_DNA"/>
</dbReference>
<dbReference type="EMBL" id="CAJJDP010000125">
    <property type="protein sequence ID" value="CAD8201818.1"/>
    <property type="molecule type" value="Genomic_DNA"/>
</dbReference>
<protein>
    <submittedName>
        <fullName evidence="1">Uncharacterized protein</fullName>
    </submittedName>
</protein>
<accession>A0A8S1XLK7</accession>
<evidence type="ECO:0000313" key="3">
    <source>
        <dbReference type="Proteomes" id="UP000683925"/>
    </source>
</evidence>
<gene>
    <name evidence="1" type="ORF">POCTA_138.1.T1250156</name>
    <name evidence="2" type="ORF">POCTA_138.1.T1250158</name>
</gene>
<keyword evidence="3" id="KW-1185">Reference proteome</keyword>
<organism evidence="1 3">
    <name type="scientific">Paramecium octaurelia</name>
    <dbReference type="NCBI Taxonomy" id="43137"/>
    <lineage>
        <taxon>Eukaryota</taxon>
        <taxon>Sar</taxon>
        <taxon>Alveolata</taxon>
        <taxon>Ciliophora</taxon>
        <taxon>Intramacronucleata</taxon>
        <taxon>Oligohymenophorea</taxon>
        <taxon>Peniculida</taxon>
        <taxon>Parameciidae</taxon>
        <taxon>Paramecium</taxon>
    </lineage>
</organism>
<dbReference type="Proteomes" id="UP000683925">
    <property type="component" value="Unassembled WGS sequence"/>
</dbReference>
<sequence>MDQKVSQHWIFCCALRGRKEIAKSGHYEINLKKIGETNRVEEFYNNHCFLQKTRTQQQYYDVMKGLQTNCEYCLNGRIWIITLRKRKMDY</sequence>
<evidence type="ECO:0000313" key="1">
    <source>
        <dbReference type="EMBL" id="CAD8201814.1"/>
    </source>
</evidence>
<evidence type="ECO:0000313" key="2">
    <source>
        <dbReference type="EMBL" id="CAD8201818.1"/>
    </source>
</evidence>
<dbReference type="AlphaFoldDB" id="A0A8S1XLK7"/>
<proteinExistence type="predicted"/>
<name>A0A8S1XLK7_PAROT</name>
<dbReference type="OrthoDB" id="590761at2759"/>